<feature type="signal peptide" evidence="5">
    <location>
        <begin position="1"/>
        <end position="23"/>
    </location>
</feature>
<dbReference type="InterPro" id="IPR008966">
    <property type="entry name" value="Adhesion_dom_sf"/>
</dbReference>
<dbReference type="SUPFAM" id="SSF49401">
    <property type="entry name" value="Bacterial adhesins"/>
    <property type="match status" value="1"/>
</dbReference>
<evidence type="ECO:0000313" key="8">
    <source>
        <dbReference type="Proteomes" id="UP001499994"/>
    </source>
</evidence>
<sequence>MKLNKIIVAAGAAMALCVGVAHAGDASTITETGGTIHFKGKLTSAPCSVSTDSDGQTVELGEYTTHHFNASGIKGTEKPFQIKLEDCDVTTYTTAAVAFSGRQDADNESLLAVDSGLSGDQSATATGVGIQILDGKSQVVKPDGSSFSTEQTLNDGENILNFAAQYVSTAAATAGEANADATFIMQYN</sequence>
<feature type="chain" id="PRO_5045395410" evidence="5">
    <location>
        <begin position="24"/>
        <end position="188"/>
    </location>
</feature>
<reference evidence="8" key="1">
    <citation type="journal article" date="2019" name="Int. J. Syst. Evol. Microbiol.">
        <title>The Global Catalogue of Microorganisms (GCM) 10K type strain sequencing project: providing services to taxonomists for standard genome sequencing and annotation.</title>
        <authorList>
            <consortium name="The Broad Institute Genomics Platform"/>
            <consortium name="The Broad Institute Genome Sequencing Center for Infectious Disease"/>
            <person name="Wu L."/>
            <person name="Ma J."/>
        </authorList>
    </citation>
    <scope>NUCLEOTIDE SEQUENCE [LARGE SCALE GENOMIC DNA]</scope>
    <source>
        <strain evidence="8">JCM 17201</strain>
    </source>
</reference>
<organism evidence="7 8">
    <name type="scientific">Gibbsiella dentisursi</name>
    <dbReference type="NCBI Taxonomy" id="796890"/>
    <lineage>
        <taxon>Bacteria</taxon>
        <taxon>Pseudomonadati</taxon>
        <taxon>Pseudomonadota</taxon>
        <taxon>Gammaproteobacteria</taxon>
        <taxon>Enterobacterales</taxon>
        <taxon>Yersiniaceae</taxon>
        <taxon>Gibbsiella</taxon>
    </lineage>
</organism>
<dbReference type="InterPro" id="IPR036937">
    <property type="entry name" value="Adhesion_dom_fimbrial_sf"/>
</dbReference>
<evidence type="ECO:0000259" key="6">
    <source>
        <dbReference type="Pfam" id="PF00419"/>
    </source>
</evidence>
<keyword evidence="8" id="KW-1185">Reference proteome</keyword>
<dbReference type="Gene3D" id="2.60.40.1090">
    <property type="entry name" value="Fimbrial-type adhesion domain"/>
    <property type="match status" value="1"/>
</dbReference>
<evidence type="ECO:0000313" key="7">
    <source>
        <dbReference type="EMBL" id="GAA3898060.1"/>
    </source>
</evidence>
<dbReference type="EMBL" id="BAABDG010000003">
    <property type="protein sequence ID" value="GAA3898060.1"/>
    <property type="molecule type" value="Genomic_DNA"/>
</dbReference>
<evidence type="ECO:0000256" key="3">
    <source>
        <dbReference type="ARBA" id="ARBA00022729"/>
    </source>
</evidence>
<proteinExistence type="inferred from homology"/>
<dbReference type="Proteomes" id="UP001499994">
    <property type="component" value="Unassembled WGS sequence"/>
</dbReference>
<comment type="caution">
    <text evidence="7">The sequence shown here is derived from an EMBL/GenBank/DDBJ whole genome shotgun (WGS) entry which is preliminary data.</text>
</comment>
<feature type="domain" description="Fimbrial-type adhesion" evidence="6">
    <location>
        <begin position="36"/>
        <end position="187"/>
    </location>
</feature>
<name>A0ABP7LAI6_9GAMM</name>
<comment type="similarity">
    <text evidence="2">Belongs to the fimbrial protein family.</text>
</comment>
<protein>
    <submittedName>
        <fullName evidence="7">Type 1 fimbrial major subunit FimA</fullName>
    </submittedName>
</protein>
<dbReference type="RefSeq" id="WP_346081294.1">
    <property type="nucleotide sequence ID" value="NZ_BAABDG010000003.1"/>
</dbReference>
<dbReference type="PANTHER" id="PTHR33420">
    <property type="entry name" value="FIMBRIAL SUBUNIT ELFA-RELATED"/>
    <property type="match status" value="1"/>
</dbReference>
<dbReference type="InterPro" id="IPR000259">
    <property type="entry name" value="Adhesion_dom_fimbrial"/>
</dbReference>
<dbReference type="Pfam" id="PF00419">
    <property type="entry name" value="Fimbrial"/>
    <property type="match status" value="1"/>
</dbReference>
<keyword evidence="4" id="KW-0281">Fimbrium</keyword>
<dbReference type="InterPro" id="IPR050263">
    <property type="entry name" value="Bact_Fimbrial_Adh_Pro"/>
</dbReference>
<comment type="subcellular location">
    <subcellularLocation>
        <location evidence="1">Fimbrium</location>
    </subcellularLocation>
</comment>
<gene>
    <name evidence="7" type="primary">fimA</name>
    <name evidence="7" type="ORF">GCM10022405_24200</name>
</gene>
<keyword evidence="3 5" id="KW-0732">Signal</keyword>
<evidence type="ECO:0000256" key="1">
    <source>
        <dbReference type="ARBA" id="ARBA00004561"/>
    </source>
</evidence>
<evidence type="ECO:0000256" key="2">
    <source>
        <dbReference type="ARBA" id="ARBA00006671"/>
    </source>
</evidence>
<evidence type="ECO:0000256" key="4">
    <source>
        <dbReference type="ARBA" id="ARBA00023263"/>
    </source>
</evidence>
<evidence type="ECO:0000256" key="5">
    <source>
        <dbReference type="SAM" id="SignalP"/>
    </source>
</evidence>
<dbReference type="PANTHER" id="PTHR33420:SF12">
    <property type="entry name" value="FIMBRIN-LIKE PROTEIN FIMI-RELATED"/>
    <property type="match status" value="1"/>
</dbReference>
<dbReference type="NCBIfam" id="NF011741">
    <property type="entry name" value="PRK15194.1"/>
    <property type="match status" value="1"/>
</dbReference>
<accession>A0ABP7LAI6</accession>